<evidence type="ECO:0000313" key="3">
    <source>
        <dbReference type="Proteomes" id="UP000029981"/>
    </source>
</evidence>
<keyword evidence="3" id="KW-1185">Reference proteome</keyword>
<evidence type="ECO:0000313" key="2">
    <source>
        <dbReference type="EMBL" id="KGN66773.1"/>
    </source>
</evidence>
<reference evidence="2 3" key="3">
    <citation type="journal article" date="2010" name="BMC Genomics">
        <title>Transcriptome sequencing and comparative analysis of cucumber flowers with different sex types.</title>
        <authorList>
            <person name="Guo S."/>
            <person name="Zheng Y."/>
            <person name="Joung J.G."/>
            <person name="Liu S."/>
            <person name="Zhang Z."/>
            <person name="Crasta O.R."/>
            <person name="Sobral B.W."/>
            <person name="Xu Y."/>
            <person name="Huang S."/>
            <person name="Fei Z."/>
        </authorList>
    </citation>
    <scope>NUCLEOTIDE SEQUENCE [LARGE SCALE GENOMIC DNA]</scope>
    <source>
        <strain evidence="3">cv. 9930</strain>
    </source>
</reference>
<proteinExistence type="predicted"/>
<reference evidence="2 3" key="1">
    <citation type="journal article" date="2009" name="Nat. Genet.">
        <title>The genome of the cucumber, Cucumis sativus L.</title>
        <authorList>
            <person name="Huang S."/>
            <person name="Li R."/>
            <person name="Zhang Z."/>
            <person name="Li L."/>
            <person name="Gu X."/>
            <person name="Fan W."/>
            <person name="Lucas W.J."/>
            <person name="Wang X."/>
            <person name="Xie B."/>
            <person name="Ni P."/>
            <person name="Ren Y."/>
            <person name="Zhu H."/>
            <person name="Li J."/>
            <person name="Lin K."/>
            <person name="Jin W."/>
            <person name="Fei Z."/>
            <person name="Li G."/>
            <person name="Staub J."/>
            <person name="Kilian A."/>
            <person name="van der Vossen E.A."/>
            <person name="Wu Y."/>
            <person name="Guo J."/>
            <person name="He J."/>
            <person name="Jia Z."/>
            <person name="Ren Y."/>
            <person name="Tian G."/>
            <person name="Lu Y."/>
            <person name="Ruan J."/>
            <person name="Qian W."/>
            <person name="Wang M."/>
            <person name="Huang Q."/>
            <person name="Li B."/>
            <person name="Xuan Z."/>
            <person name="Cao J."/>
            <person name="Asan"/>
            <person name="Wu Z."/>
            <person name="Zhang J."/>
            <person name="Cai Q."/>
            <person name="Bai Y."/>
            <person name="Zhao B."/>
            <person name="Han Y."/>
            <person name="Li Y."/>
            <person name="Li X."/>
            <person name="Wang S."/>
            <person name="Shi Q."/>
            <person name="Liu S."/>
            <person name="Cho W.K."/>
            <person name="Kim J.Y."/>
            <person name="Xu Y."/>
            <person name="Heller-Uszynska K."/>
            <person name="Miao H."/>
            <person name="Cheng Z."/>
            <person name="Zhang S."/>
            <person name="Wu J."/>
            <person name="Yang Y."/>
            <person name="Kang H."/>
            <person name="Li M."/>
            <person name="Liang H."/>
            <person name="Ren X."/>
            <person name="Shi Z."/>
            <person name="Wen M."/>
            <person name="Jian M."/>
            <person name="Yang H."/>
            <person name="Zhang G."/>
            <person name="Yang Z."/>
            <person name="Chen R."/>
            <person name="Liu S."/>
            <person name="Li J."/>
            <person name="Ma L."/>
            <person name="Liu H."/>
            <person name="Zhou Y."/>
            <person name="Zhao J."/>
            <person name="Fang X."/>
            <person name="Li G."/>
            <person name="Fang L."/>
            <person name="Li Y."/>
            <person name="Liu D."/>
            <person name="Zheng H."/>
            <person name="Zhang Y."/>
            <person name="Qin N."/>
            <person name="Li Z."/>
            <person name="Yang G."/>
            <person name="Yang S."/>
            <person name="Bolund L."/>
            <person name="Kristiansen K."/>
            <person name="Zheng H."/>
            <person name="Li S."/>
            <person name="Zhang X."/>
            <person name="Yang H."/>
            <person name="Wang J."/>
            <person name="Sun R."/>
            <person name="Zhang B."/>
            <person name="Jiang S."/>
            <person name="Wang J."/>
            <person name="Du Y."/>
            <person name="Li S."/>
        </authorList>
    </citation>
    <scope>NUCLEOTIDE SEQUENCE [LARGE SCALE GENOMIC DNA]</scope>
    <source>
        <strain evidence="3">cv. 9930</strain>
    </source>
</reference>
<dbReference type="EMBL" id="CM002922">
    <property type="protein sequence ID" value="KGN66773.1"/>
    <property type="molecule type" value="Genomic_DNA"/>
</dbReference>
<feature type="region of interest" description="Disordered" evidence="1">
    <location>
        <begin position="1"/>
        <end position="43"/>
    </location>
</feature>
<dbReference type="AlphaFoldDB" id="A0A0A0LYB0"/>
<feature type="compositionally biased region" description="Low complexity" evidence="1">
    <location>
        <begin position="34"/>
        <end position="43"/>
    </location>
</feature>
<reference evidence="2 3" key="4">
    <citation type="journal article" date="2011" name="BMC Genomics">
        <title>RNA-Seq improves annotation of protein-coding genes in the cucumber genome.</title>
        <authorList>
            <person name="Li Z."/>
            <person name="Zhang Z."/>
            <person name="Yan P."/>
            <person name="Huang S."/>
            <person name="Fei Z."/>
            <person name="Lin K."/>
        </authorList>
    </citation>
    <scope>NUCLEOTIDE SEQUENCE [LARGE SCALE GENOMIC DNA]</scope>
    <source>
        <strain evidence="3">cv. 9930</strain>
    </source>
</reference>
<accession>A0A0A0LYB0</accession>
<dbReference type="Gramene" id="KGN66773">
    <property type="protein sequence ID" value="KGN66773"/>
    <property type="gene ID" value="Csa_1G689630"/>
</dbReference>
<feature type="compositionally biased region" description="Polar residues" evidence="1">
    <location>
        <begin position="1"/>
        <end position="17"/>
    </location>
</feature>
<name>A0A0A0LYB0_CUCSA</name>
<organism evidence="2 3">
    <name type="scientific">Cucumis sativus</name>
    <name type="common">Cucumber</name>
    <dbReference type="NCBI Taxonomy" id="3659"/>
    <lineage>
        <taxon>Eukaryota</taxon>
        <taxon>Viridiplantae</taxon>
        <taxon>Streptophyta</taxon>
        <taxon>Embryophyta</taxon>
        <taxon>Tracheophyta</taxon>
        <taxon>Spermatophyta</taxon>
        <taxon>Magnoliopsida</taxon>
        <taxon>eudicotyledons</taxon>
        <taxon>Gunneridae</taxon>
        <taxon>Pentapetalae</taxon>
        <taxon>rosids</taxon>
        <taxon>fabids</taxon>
        <taxon>Cucurbitales</taxon>
        <taxon>Cucurbitaceae</taxon>
        <taxon>Benincaseae</taxon>
        <taxon>Cucumis</taxon>
    </lineage>
</organism>
<gene>
    <name evidence="2" type="ORF">Csa_1G689630</name>
</gene>
<reference evidence="2 3" key="2">
    <citation type="journal article" date="2009" name="PLoS ONE">
        <title>An integrated genetic and cytogenetic map of the cucumber genome.</title>
        <authorList>
            <person name="Ren Y."/>
            <person name="Zhang Z."/>
            <person name="Liu J."/>
            <person name="Staub J.E."/>
            <person name="Han Y."/>
            <person name="Cheng Z."/>
            <person name="Li X."/>
            <person name="Lu J."/>
            <person name="Miao H."/>
            <person name="Kang H."/>
            <person name="Xie B."/>
            <person name="Gu X."/>
            <person name="Wang X."/>
            <person name="Du Y."/>
            <person name="Jin W."/>
            <person name="Huang S."/>
        </authorList>
    </citation>
    <scope>NUCLEOTIDE SEQUENCE [LARGE SCALE GENOMIC DNA]</scope>
    <source>
        <strain evidence="3">cv. 9930</strain>
    </source>
</reference>
<evidence type="ECO:0000256" key="1">
    <source>
        <dbReference type="SAM" id="MobiDB-lite"/>
    </source>
</evidence>
<dbReference type="Proteomes" id="UP000029981">
    <property type="component" value="Chromosome 1"/>
</dbReference>
<sequence>MRSTISSSPSRYLSTSAHEGKPRSPSSSARDKTSSSFSMSCAASPFQAPPPLFPAAAGLLPRFPSDRTPVAFPLQAARDSFFSPSRV</sequence>
<dbReference type="eggNOG" id="KOG4197">
    <property type="taxonomic scope" value="Eukaryota"/>
</dbReference>
<protein>
    <submittedName>
        <fullName evidence="2">Uncharacterized protein</fullName>
    </submittedName>
</protein>